<organism evidence="2 3">
    <name type="scientific">Intestinirhabdus alba</name>
    <dbReference type="NCBI Taxonomy" id="2899544"/>
    <lineage>
        <taxon>Bacteria</taxon>
        <taxon>Pseudomonadati</taxon>
        <taxon>Pseudomonadota</taxon>
        <taxon>Gammaproteobacteria</taxon>
        <taxon>Enterobacterales</taxon>
        <taxon>Enterobacteriaceae</taxon>
        <taxon>Intestinirhabdus</taxon>
    </lineage>
</organism>
<dbReference type="EMBL" id="WMJZ01000035">
    <property type="protein sequence ID" value="MTH48355.1"/>
    <property type="molecule type" value="Genomic_DNA"/>
</dbReference>
<evidence type="ECO:0000259" key="1">
    <source>
        <dbReference type="PROSITE" id="PS50263"/>
    </source>
</evidence>
<sequence length="228" mass="24761">MSLWKIAAAQYEPLKMPLADQVAQHLHFVEAAADQQCELLVFPALSLMGCSDTDCLQTVLPDDPLLQPLSQAASALRLTIIAGLQVRHEDSLVKSIAVFTPGIASPLTFPQSHGACLAPELKSISMINKQPDGDDLDSAYSLITTSQCIAEYDLRDFSSRLQRFSHRFAIAILMANARGGSTLWDENGQLIVRADSGSLLLTGQQTPQGWQGDVVPLRQAFSNRSLPC</sequence>
<gene>
    <name evidence="2" type="ORF">GJV78_19290</name>
</gene>
<dbReference type="Proteomes" id="UP000477739">
    <property type="component" value="Unassembled WGS sequence"/>
</dbReference>
<dbReference type="Pfam" id="PF00795">
    <property type="entry name" value="CN_hydrolase"/>
    <property type="match status" value="1"/>
</dbReference>
<protein>
    <submittedName>
        <fullName evidence="2">Carbon-nitrogen hydrolase family protein</fullName>
    </submittedName>
</protein>
<dbReference type="InterPro" id="IPR003010">
    <property type="entry name" value="C-N_Hydrolase"/>
</dbReference>
<proteinExistence type="predicted"/>
<accession>A0A6L6IQ46</accession>
<dbReference type="SUPFAM" id="SSF56317">
    <property type="entry name" value="Carbon-nitrogen hydrolase"/>
    <property type="match status" value="1"/>
</dbReference>
<evidence type="ECO:0000313" key="3">
    <source>
        <dbReference type="Proteomes" id="UP000477739"/>
    </source>
</evidence>
<dbReference type="InterPro" id="IPR036526">
    <property type="entry name" value="C-N_Hydrolase_sf"/>
</dbReference>
<dbReference type="Gene3D" id="3.60.110.10">
    <property type="entry name" value="Carbon-nitrogen hydrolase"/>
    <property type="match status" value="1"/>
</dbReference>
<dbReference type="PROSITE" id="PS50263">
    <property type="entry name" value="CN_HYDROLASE"/>
    <property type="match status" value="1"/>
</dbReference>
<dbReference type="OrthoDB" id="9760188at2"/>
<reference evidence="2 3" key="1">
    <citation type="submission" date="2019-11" db="EMBL/GenBank/DDBJ databases">
        <title>Escherichia alba sp. nov. isolated from the gut of plastic-eating superworms Zophobas atratus.</title>
        <authorList>
            <person name="Yang Y."/>
        </authorList>
    </citation>
    <scope>NUCLEOTIDE SEQUENCE [LARGE SCALE GENOMIC DNA]</scope>
    <source>
        <strain evidence="3">BIT-B35</strain>
    </source>
</reference>
<feature type="domain" description="CN hydrolase" evidence="1">
    <location>
        <begin position="4"/>
        <end position="207"/>
    </location>
</feature>
<dbReference type="AlphaFoldDB" id="A0A6L6IQ46"/>
<dbReference type="GO" id="GO:0016787">
    <property type="term" value="F:hydrolase activity"/>
    <property type="evidence" value="ECO:0007669"/>
    <property type="project" value="UniProtKB-KW"/>
</dbReference>
<keyword evidence="2" id="KW-0378">Hydrolase</keyword>
<evidence type="ECO:0000313" key="2">
    <source>
        <dbReference type="EMBL" id="MTH48355.1"/>
    </source>
</evidence>
<keyword evidence="3" id="KW-1185">Reference proteome</keyword>
<comment type="caution">
    <text evidence="2">The sequence shown here is derived from an EMBL/GenBank/DDBJ whole genome shotgun (WGS) entry which is preliminary data.</text>
</comment>
<dbReference type="RefSeq" id="WP_155109834.1">
    <property type="nucleotide sequence ID" value="NZ_WMJZ01000035.1"/>
</dbReference>
<name>A0A6L6IQ46_9ENTR</name>